<dbReference type="Proteomes" id="UP000615234">
    <property type="component" value="Unassembled WGS sequence"/>
</dbReference>
<evidence type="ECO:0000313" key="3">
    <source>
        <dbReference type="Proteomes" id="UP000615234"/>
    </source>
</evidence>
<dbReference type="InterPro" id="IPR024414">
    <property type="entry name" value="Uncharacterised_PrgI"/>
</dbReference>
<feature type="transmembrane region" description="Helical" evidence="1">
    <location>
        <begin position="51"/>
        <end position="69"/>
    </location>
</feature>
<organism evidence="2 3">
    <name type="scientific">Coprococcus hominis</name>
    <name type="common">ex Liu et al. 2022</name>
    <dbReference type="NCBI Taxonomy" id="2763039"/>
    <lineage>
        <taxon>Bacteria</taxon>
        <taxon>Bacillati</taxon>
        <taxon>Bacillota</taxon>
        <taxon>Clostridia</taxon>
        <taxon>Lachnospirales</taxon>
        <taxon>Lachnospiraceae</taxon>
        <taxon>Coprococcus</taxon>
    </lineage>
</organism>
<keyword evidence="3" id="KW-1185">Reference proteome</keyword>
<reference evidence="2 3" key="1">
    <citation type="submission" date="2020-08" db="EMBL/GenBank/DDBJ databases">
        <title>Genome public.</title>
        <authorList>
            <person name="Liu C."/>
            <person name="Sun Q."/>
        </authorList>
    </citation>
    <scope>NUCLEOTIDE SEQUENCE [LARGE SCALE GENOMIC DNA]</scope>
    <source>
        <strain evidence="2 3">NSJ-10</strain>
    </source>
</reference>
<gene>
    <name evidence="2" type="ORF">H8S09_09295</name>
</gene>
<proteinExistence type="predicted"/>
<accession>A0A8I0DSH7</accession>
<sequence length="110" mass="12775">MELDMIEDIQTIVHRELFPGTKTWQYICFAVSILFSGIVTALLYGKVDATTNGMIAMGVMILPGILAFYNKHGLDLFEIMRQKRYMKVYVYEKTEKTERGILYHGRMEDL</sequence>
<dbReference type="EMBL" id="JACOOX010000005">
    <property type="protein sequence ID" value="MBC5663083.1"/>
    <property type="molecule type" value="Genomic_DNA"/>
</dbReference>
<comment type="caution">
    <text evidence="2">The sequence shown here is derived from an EMBL/GenBank/DDBJ whole genome shotgun (WGS) entry which is preliminary data.</text>
</comment>
<protein>
    <submittedName>
        <fullName evidence="2">PrgI family protein</fullName>
    </submittedName>
</protein>
<keyword evidence="1" id="KW-0812">Transmembrane</keyword>
<dbReference type="AlphaFoldDB" id="A0A8I0DSH7"/>
<dbReference type="RefSeq" id="WP_186847767.1">
    <property type="nucleotide sequence ID" value="NZ_JACOOX010000005.1"/>
</dbReference>
<keyword evidence="1" id="KW-1133">Transmembrane helix</keyword>
<evidence type="ECO:0000256" key="1">
    <source>
        <dbReference type="SAM" id="Phobius"/>
    </source>
</evidence>
<name>A0A8I0DSH7_9FIRM</name>
<dbReference type="Pfam" id="PF12666">
    <property type="entry name" value="PrgI"/>
    <property type="match status" value="1"/>
</dbReference>
<feature type="transmembrane region" description="Helical" evidence="1">
    <location>
        <begin position="24"/>
        <end position="44"/>
    </location>
</feature>
<evidence type="ECO:0000313" key="2">
    <source>
        <dbReference type="EMBL" id="MBC5663083.1"/>
    </source>
</evidence>
<keyword evidence="1" id="KW-0472">Membrane</keyword>